<evidence type="ECO:0000313" key="13">
    <source>
        <dbReference type="Proteomes" id="UP000561011"/>
    </source>
</evidence>
<keyword evidence="5" id="KW-0732">Signal</keyword>
<keyword evidence="13" id="KW-1185">Reference proteome</keyword>
<dbReference type="GO" id="GO:0008800">
    <property type="term" value="F:beta-lactamase activity"/>
    <property type="evidence" value="ECO:0007669"/>
    <property type="project" value="UniProtKB-UniRule"/>
</dbReference>
<dbReference type="SUPFAM" id="SSF56519">
    <property type="entry name" value="Penicillin binding protein dimerisation domain"/>
    <property type="match status" value="1"/>
</dbReference>
<evidence type="ECO:0000313" key="12">
    <source>
        <dbReference type="EMBL" id="NYS94995.1"/>
    </source>
</evidence>
<sequence length="647" mass="65504">MPAADVTSSSRAHRRPRPRTLGAAALSLALVVGGLTACGAEDTAQDDAEALATKIAEGLVDGDFTGVAFSDASPAEAAEAHAAIVAAVADAPHTVEVTDVVLDEEKTSGTATFAHTWDVSGIPWTYSTEAPLTVFEETWESQWDPALVVEGLVSDETLQLSRTMAPRADILGAGDTPIVTERPVRRVGVDKTRVEATELDATARTLAGLAQIDADAYAAKVAAAGEKAFVDAVTLRTEDPSYDFDAMAAIPGVLLVDATLPLAPTRDFAAPVLGRAGEATAEIVEESEGTIAAGDVTGLSGLQRQYDEQLRGTPGIALEAVSEARGARVLLDQAAVPGEPLRTTLDVGVQQLAEDTLVGQTVPSAIVAIRPSTGEVLASASGTAGGGVSTATTGMYAPGSTFKIVTSLALLRSGLTADSPLDCSAEAVVDGRAFVNYPDYPAGKIGQIPLTDVIANSCNTALINASGQVTQADLASAGEALGLGLAQHPGPGVFTGSVPADAEGTEHAASMIGQGQVQASPMAMATVAASVAAGTTVRPTLLAQEVDPVESDLPEAPAAPLTADEAAQLSAFMRAVVTDGGGSFLQDVPGEPVGAKTGTAQYGDGSTNHAWMIAVQGDLAVAVFVETGDYGSTTAGPLLEAFLDGLA</sequence>
<dbReference type="InterPro" id="IPR050515">
    <property type="entry name" value="Beta-lactam/transpept"/>
</dbReference>
<dbReference type="AlphaFoldDB" id="A0A853EWN0"/>
<keyword evidence="7" id="KW-0472">Membrane</keyword>
<comment type="catalytic activity">
    <reaction evidence="9">
        <text>a beta-lactam + H2O = a substituted beta-amino acid</text>
        <dbReference type="Rhea" id="RHEA:20401"/>
        <dbReference type="ChEBI" id="CHEBI:15377"/>
        <dbReference type="ChEBI" id="CHEBI:35627"/>
        <dbReference type="ChEBI" id="CHEBI:140347"/>
        <dbReference type="EC" id="3.5.2.6"/>
    </reaction>
</comment>
<evidence type="ECO:0000259" key="10">
    <source>
        <dbReference type="Pfam" id="PF00905"/>
    </source>
</evidence>
<dbReference type="InterPro" id="IPR012338">
    <property type="entry name" value="Beta-lactam/transpept-like"/>
</dbReference>
<dbReference type="InterPro" id="IPR002137">
    <property type="entry name" value="Beta-lactam_class-D_AS"/>
</dbReference>
<evidence type="ECO:0000256" key="7">
    <source>
        <dbReference type="ARBA" id="ARBA00023136"/>
    </source>
</evidence>
<dbReference type="RefSeq" id="WP_179914231.1">
    <property type="nucleotide sequence ID" value="NZ_JACBYE010000051.1"/>
</dbReference>
<keyword evidence="6 9" id="KW-0378">Hydrolase</keyword>
<accession>A0A853EWN0</accession>
<organism evidence="12 13">
    <name type="scientific">Sanguibacter inulinus</name>
    <dbReference type="NCBI Taxonomy" id="60922"/>
    <lineage>
        <taxon>Bacteria</taxon>
        <taxon>Bacillati</taxon>
        <taxon>Actinomycetota</taxon>
        <taxon>Actinomycetes</taxon>
        <taxon>Micrococcales</taxon>
        <taxon>Sanguibacteraceae</taxon>
        <taxon>Sanguibacter</taxon>
    </lineage>
</organism>
<evidence type="ECO:0000256" key="5">
    <source>
        <dbReference type="ARBA" id="ARBA00022729"/>
    </source>
</evidence>
<name>A0A853EWN0_9MICO</name>
<dbReference type="GO" id="GO:0071972">
    <property type="term" value="F:peptidoglycan L,D-transpeptidase activity"/>
    <property type="evidence" value="ECO:0007669"/>
    <property type="project" value="TreeGrafter"/>
</dbReference>
<comment type="caution">
    <text evidence="12">The sequence shown here is derived from an EMBL/GenBank/DDBJ whole genome shotgun (WGS) entry which is preliminary data.</text>
</comment>
<dbReference type="EC" id="3.5.2.6" evidence="4 9"/>
<dbReference type="InterPro" id="IPR001460">
    <property type="entry name" value="PCN-bd_Tpept"/>
</dbReference>
<feature type="domain" description="Penicillin-binding protein dimerisation" evidence="11">
    <location>
        <begin position="164"/>
        <end position="318"/>
    </location>
</feature>
<gene>
    <name evidence="12" type="ORF">HZZ10_15875</name>
</gene>
<dbReference type="PROSITE" id="PS00337">
    <property type="entry name" value="BETA_LACTAMASE_D"/>
    <property type="match status" value="1"/>
</dbReference>
<evidence type="ECO:0000256" key="4">
    <source>
        <dbReference type="ARBA" id="ARBA00012865"/>
    </source>
</evidence>
<dbReference type="SUPFAM" id="SSF56601">
    <property type="entry name" value="beta-lactamase/transpeptidase-like"/>
    <property type="match status" value="1"/>
</dbReference>
<evidence type="ECO:0000256" key="6">
    <source>
        <dbReference type="ARBA" id="ARBA00022801"/>
    </source>
</evidence>
<dbReference type="EMBL" id="JACBYE010000051">
    <property type="protein sequence ID" value="NYS94995.1"/>
    <property type="molecule type" value="Genomic_DNA"/>
</dbReference>
<dbReference type="Gene3D" id="3.40.710.10">
    <property type="entry name" value="DD-peptidase/beta-lactamase superfamily"/>
    <property type="match status" value="1"/>
</dbReference>
<feature type="domain" description="Penicillin-binding protein transpeptidase" evidence="10">
    <location>
        <begin position="365"/>
        <end position="643"/>
    </location>
</feature>
<evidence type="ECO:0000256" key="9">
    <source>
        <dbReference type="RuleBase" id="RU361140"/>
    </source>
</evidence>
<dbReference type="Proteomes" id="UP000561011">
    <property type="component" value="Unassembled WGS sequence"/>
</dbReference>
<reference evidence="12 13" key="1">
    <citation type="submission" date="2020-07" db="EMBL/GenBank/DDBJ databases">
        <title>MOT database genomes.</title>
        <authorList>
            <person name="Joseph S."/>
            <person name="Aduse-Opoku J."/>
            <person name="Hashim A."/>
            <person name="Wade W."/>
            <person name="Curtis M."/>
        </authorList>
    </citation>
    <scope>NUCLEOTIDE SEQUENCE [LARGE SCALE GENOMIC DNA]</scope>
    <source>
        <strain evidence="12 13">DSM 100099</strain>
    </source>
</reference>
<evidence type="ECO:0000256" key="3">
    <source>
        <dbReference type="ARBA" id="ARBA00007898"/>
    </source>
</evidence>
<proteinExistence type="inferred from homology"/>
<dbReference type="PANTHER" id="PTHR30627:SF24">
    <property type="entry name" value="PENICILLIN-BINDING PROTEIN 4B"/>
    <property type="match status" value="1"/>
</dbReference>
<protein>
    <recommendedName>
        <fullName evidence="4 9">Beta-lactamase</fullName>
        <ecNumber evidence="4 9">3.5.2.6</ecNumber>
    </recommendedName>
</protein>
<dbReference type="InterPro" id="IPR005311">
    <property type="entry name" value="PBP_dimer"/>
</dbReference>
<keyword evidence="8 9" id="KW-0046">Antibiotic resistance</keyword>
<comment type="subcellular location">
    <subcellularLocation>
        <location evidence="1">Membrane</location>
    </subcellularLocation>
</comment>
<dbReference type="Pfam" id="PF00905">
    <property type="entry name" value="Transpeptidase"/>
    <property type="match status" value="1"/>
</dbReference>
<dbReference type="GO" id="GO:0046677">
    <property type="term" value="P:response to antibiotic"/>
    <property type="evidence" value="ECO:0007669"/>
    <property type="project" value="UniProtKB-UniRule"/>
</dbReference>
<evidence type="ECO:0000256" key="1">
    <source>
        <dbReference type="ARBA" id="ARBA00004370"/>
    </source>
</evidence>
<evidence type="ECO:0000256" key="2">
    <source>
        <dbReference type="ARBA" id="ARBA00007171"/>
    </source>
</evidence>
<comment type="similarity">
    <text evidence="2">Belongs to the transpeptidase family.</text>
</comment>
<evidence type="ECO:0000256" key="8">
    <source>
        <dbReference type="ARBA" id="ARBA00023251"/>
    </source>
</evidence>
<comment type="similarity">
    <text evidence="3 9">Belongs to the class-D beta-lactamase family.</text>
</comment>
<dbReference type="GO" id="GO:0071555">
    <property type="term" value="P:cell wall organization"/>
    <property type="evidence" value="ECO:0007669"/>
    <property type="project" value="TreeGrafter"/>
</dbReference>
<dbReference type="Gene3D" id="3.90.1310.10">
    <property type="entry name" value="Penicillin-binding protein 2a (Domain 2)"/>
    <property type="match status" value="1"/>
</dbReference>
<dbReference type="GO" id="GO:0008658">
    <property type="term" value="F:penicillin binding"/>
    <property type="evidence" value="ECO:0007669"/>
    <property type="project" value="InterPro"/>
</dbReference>
<dbReference type="PANTHER" id="PTHR30627">
    <property type="entry name" value="PEPTIDOGLYCAN D,D-TRANSPEPTIDASE"/>
    <property type="match status" value="1"/>
</dbReference>
<dbReference type="Pfam" id="PF03717">
    <property type="entry name" value="PBP_dimer"/>
    <property type="match status" value="1"/>
</dbReference>
<evidence type="ECO:0000259" key="11">
    <source>
        <dbReference type="Pfam" id="PF03717"/>
    </source>
</evidence>
<dbReference type="GO" id="GO:0017001">
    <property type="term" value="P:antibiotic catabolic process"/>
    <property type="evidence" value="ECO:0007669"/>
    <property type="project" value="InterPro"/>
</dbReference>
<dbReference type="InterPro" id="IPR036138">
    <property type="entry name" value="PBP_dimer_sf"/>
</dbReference>
<dbReference type="GO" id="GO:0005886">
    <property type="term" value="C:plasma membrane"/>
    <property type="evidence" value="ECO:0007669"/>
    <property type="project" value="TreeGrafter"/>
</dbReference>